<reference evidence="3" key="1">
    <citation type="journal article" date="2019" name="Int. J. Syst. Evol. Microbiol.">
        <title>The Global Catalogue of Microorganisms (GCM) 10K type strain sequencing project: providing services to taxonomists for standard genome sequencing and annotation.</title>
        <authorList>
            <consortium name="The Broad Institute Genomics Platform"/>
            <consortium name="The Broad Institute Genome Sequencing Center for Infectious Disease"/>
            <person name="Wu L."/>
            <person name="Ma J."/>
        </authorList>
    </citation>
    <scope>NUCLEOTIDE SEQUENCE [LARGE SCALE GENOMIC DNA]</scope>
    <source>
        <strain evidence="3">CCUG 66188</strain>
    </source>
</reference>
<keyword evidence="3" id="KW-1185">Reference proteome</keyword>
<dbReference type="InterPro" id="IPR011256">
    <property type="entry name" value="Reg_factor_effector_dom_sf"/>
</dbReference>
<dbReference type="Gene3D" id="3.20.80.10">
    <property type="entry name" value="Regulatory factor, effector binding domain"/>
    <property type="match status" value="1"/>
</dbReference>
<dbReference type="PANTHER" id="PTHR40055">
    <property type="entry name" value="TRANSCRIPTIONAL REGULATOR YGIV-RELATED"/>
    <property type="match status" value="1"/>
</dbReference>
<protein>
    <submittedName>
        <fullName evidence="2">GyrI-like domain-containing protein</fullName>
    </submittedName>
</protein>
<dbReference type="InterPro" id="IPR029442">
    <property type="entry name" value="GyrI-like"/>
</dbReference>
<organism evidence="2 3">
    <name type="scientific">Dysgonomonas termitidis</name>
    <dbReference type="NCBI Taxonomy" id="1516126"/>
    <lineage>
        <taxon>Bacteria</taxon>
        <taxon>Pseudomonadati</taxon>
        <taxon>Bacteroidota</taxon>
        <taxon>Bacteroidia</taxon>
        <taxon>Bacteroidales</taxon>
        <taxon>Dysgonomonadaceae</taxon>
        <taxon>Dysgonomonas</taxon>
    </lineage>
</organism>
<dbReference type="InterPro" id="IPR010499">
    <property type="entry name" value="AraC_E-bd"/>
</dbReference>
<dbReference type="Pfam" id="PF06445">
    <property type="entry name" value="GyrI-like"/>
    <property type="match status" value="1"/>
</dbReference>
<dbReference type="Proteomes" id="UP001596023">
    <property type="component" value="Unassembled WGS sequence"/>
</dbReference>
<dbReference type="SUPFAM" id="SSF55136">
    <property type="entry name" value="Probable bacterial effector-binding domain"/>
    <property type="match status" value="1"/>
</dbReference>
<comment type="caution">
    <text evidence="2">The sequence shown here is derived from an EMBL/GenBank/DDBJ whole genome shotgun (WGS) entry which is preliminary data.</text>
</comment>
<proteinExistence type="predicted"/>
<evidence type="ECO:0000313" key="2">
    <source>
        <dbReference type="EMBL" id="MFC4672249.1"/>
    </source>
</evidence>
<dbReference type="SMART" id="SM00871">
    <property type="entry name" value="AraC_E_bind"/>
    <property type="match status" value="1"/>
</dbReference>
<evidence type="ECO:0000313" key="3">
    <source>
        <dbReference type="Proteomes" id="UP001596023"/>
    </source>
</evidence>
<dbReference type="RefSeq" id="WP_379993429.1">
    <property type="nucleotide sequence ID" value="NZ_JBHSGN010000005.1"/>
</dbReference>
<sequence>MKINSTEIKNLEPMKTIAVSHIGEYSGICGAFEKLAAWAEANKLWAACPKMAGVYHDDPKHTPVDKLRSQACLENISGIEPGEGMQHYTINGGKYFVMQVEVTMPEYGEAWQKAYAAFNEKGYDYGTGDHYELYVSCVGDTQDADAPWIVELCIPVK</sequence>
<evidence type="ECO:0000259" key="1">
    <source>
        <dbReference type="SMART" id="SM00871"/>
    </source>
</evidence>
<name>A0ABV9KQB2_9BACT</name>
<gene>
    <name evidence="2" type="ORF">ACFO6W_00930</name>
</gene>
<feature type="domain" description="AraC effector-binding" evidence="1">
    <location>
        <begin position="4"/>
        <end position="157"/>
    </location>
</feature>
<accession>A0ABV9KQB2</accession>
<dbReference type="EMBL" id="JBHSGN010000005">
    <property type="protein sequence ID" value="MFC4672249.1"/>
    <property type="molecule type" value="Genomic_DNA"/>
</dbReference>
<dbReference type="InterPro" id="IPR050908">
    <property type="entry name" value="SmbC-like"/>
</dbReference>
<dbReference type="PANTHER" id="PTHR40055:SF2">
    <property type="entry name" value="DNA GYRASE INHIBITOR"/>
    <property type="match status" value="1"/>
</dbReference>